<accession>A0A0G4JY17</accession>
<dbReference type="Proteomes" id="UP000044377">
    <property type="component" value="Unassembled WGS sequence"/>
</dbReference>
<keyword evidence="2" id="KW-1185">Reference proteome</keyword>
<dbReference type="AlphaFoldDB" id="A0A0G4JY17"/>
<proteinExistence type="predicted"/>
<evidence type="ECO:0000313" key="2">
    <source>
        <dbReference type="Proteomes" id="UP000044377"/>
    </source>
</evidence>
<gene>
    <name evidence="1" type="ORF">BN1221_03042</name>
</gene>
<reference evidence="2" key="1">
    <citation type="submission" date="2015-01" db="EMBL/GenBank/DDBJ databases">
        <authorList>
            <person name="Paterson Steve"/>
        </authorList>
    </citation>
    <scope>NUCLEOTIDE SEQUENCE [LARGE SCALE GENOMIC DNA]</scope>
    <source>
        <strain evidence="2">OBR1</strain>
    </source>
</reference>
<sequence length="37" mass="4471">MEANIRCHLFMHKHLVRSIIQHKKMAIVTESVRNRRS</sequence>
<evidence type="ECO:0000313" key="1">
    <source>
        <dbReference type="EMBL" id="CPR18135.1"/>
    </source>
</evidence>
<organism evidence="1 2">
    <name type="scientific">Brenneria goodwinii</name>
    <dbReference type="NCBI Taxonomy" id="1109412"/>
    <lineage>
        <taxon>Bacteria</taxon>
        <taxon>Pseudomonadati</taxon>
        <taxon>Pseudomonadota</taxon>
        <taxon>Gammaproteobacteria</taxon>
        <taxon>Enterobacterales</taxon>
        <taxon>Pectobacteriaceae</taxon>
        <taxon>Brenneria</taxon>
    </lineage>
</organism>
<dbReference type="EMBL" id="CGIG01000001">
    <property type="protein sequence ID" value="CPR18135.1"/>
    <property type="molecule type" value="Genomic_DNA"/>
</dbReference>
<protein>
    <submittedName>
        <fullName evidence="1">Uncharacterized protein</fullName>
    </submittedName>
</protein>
<dbReference type="STRING" id="1109412.BN1221_03042"/>
<name>A0A0G4JY17_9GAMM</name>